<dbReference type="AlphaFoldDB" id="A0A9P0MMH4"/>
<dbReference type="Proteomes" id="UP001152798">
    <property type="component" value="Chromosome 4"/>
</dbReference>
<accession>A0A9P0MMH4</accession>
<protein>
    <submittedName>
        <fullName evidence="3">Uncharacterized protein</fullName>
    </submittedName>
</protein>
<gene>
    <name evidence="3" type="ORF">NEZAVI_LOCUS8123</name>
</gene>
<keyword evidence="2" id="KW-1133">Transmembrane helix</keyword>
<feature type="transmembrane region" description="Helical" evidence="2">
    <location>
        <begin position="44"/>
        <end position="69"/>
    </location>
</feature>
<keyword evidence="2" id="KW-0472">Membrane</keyword>
<keyword evidence="2" id="KW-0812">Transmembrane</keyword>
<reference evidence="3" key="1">
    <citation type="submission" date="2022-01" db="EMBL/GenBank/DDBJ databases">
        <authorList>
            <person name="King R."/>
        </authorList>
    </citation>
    <scope>NUCLEOTIDE SEQUENCE</scope>
</reference>
<name>A0A9P0MMH4_NEZVI</name>
<feature type="region of interest" description="Disordered" evidence="1">
    <location>
        <begin position="1"/>
        <end position="25"/>
    </location>
</feature>
<organism evidence="3 4">
    <name type="scientific">Nezara viridula</name>
    <name type="common">Southern green stink bug</name>
    <name type="synonym">Cimex viridulus</name>
    <dbReference type="NCBI Taxonomy" id="85310"/>
    <lineage>
        <taxon>Eukaryota</taxon>
        <taxon>Metazoa</taxon>
        <taxon>Ecdysozoa</taxon>
        <taxon>Arthropoda</taxon>
        <taxon>Hexapoda</taxon>
        <taxon>Insecta</taxon>
        <taxon>Pterygota</taxon>
        <taxon>Neoptera</taxon>
        <taxon>Paraneoptera</taxon>
        <taxon>Hemiptera</taxon>
        <taxon>Heteroptera</taxon>
        <taxon>Panheteroptera</taxon>
        <taxon>Pentatomomorpha</taxon>
        <taxon>Pentatomoidea</taxon>
        <taxon>Pentatomidae</taxon>
        <taxon>Pentatominae</taxon>
        <taxon>Nezara</taxon>
    </lineage>
</organism>
<dbReference type="OrthoDB" id="10439836at2759"/>
<evidence type="ECO:0000256" key="1">
    <source>
        <dbReference type="SAM" id="MobiDB-lite"/>
    </source>
</evidence>
<evidence type="ECO:0000313" key="4">
    <source>
        <dbReference type="Proteomes" id="UP001152798"/>
    </source>
</evidence>
<keyword evidence="4" id="KW-1185">Reference proteome</keyword>
<feature type="compositionally biased region" description="Acidic residues" evidence="1">
    <location>
        <begin position="1"/>
        <end position="12"/>
    </location>
</feature>
<evidence type="ECO:0000313" key="3">
    <source>
        <dbReference type="EMBL" id="CAH1398484.1"/>
    </source>
</evidence>
<dbReference type="EMBL" id="OV725080">
    <property type="protein sequence ID" value="CAH1398484.1"/>
    <property type="molecule type" value="Genomic_DNA"/>
</dbReference>
<proteinExistence type="predicted"/>
<evidence type="ECO:0000256" key="2">
    <source>
        <dbReference type="SAM" id="Phobius"/>
    </source>
</evidence>
<sequence length="98" mass="11785">MLTEDKNDENENEITHHREHRSRIRRYLSPSRHPILSGEKFNRILLIILSVIFTVFVFCLSVYYIYFYFEFNVNIACQTPKDEEHKDIFICSKKTQPG</sequence>